<proteinExistence type="predicted"/>
<dbReference type="KEGG" id="hch:HCH_06072"/>
<accession>Q2S9F3</accession>
<dbReference type="HOGENOM" id="CLU_2023462_0_0_6"/>
<dbReference type="RefSeq" id="WP_011399779.1">
    <property type="nucleotide sequence ID" value="NC_007645.1"/>
</dbReference>
<sequence length="122" mass="13935">MSELYYLFNQITKECICLGKKTGEDGSEYTGPVCFIGDNRYYLPMKYMHLLVERFRSSSPAGAVCELTGSELFDTTSYLGPDEEAIEVGGDRDFDRPLETYLPELEDRQVKEEIKRNGILIN</sequence>
<organism evidence="1 2">
    <name type="scientific">Hahella chejuensis (strain KCTC 2396)</name>
    <dbReference type="NCBI Taxonomy" id="349521"/>
    <lineage>
        <taxon>Bacteria</taxon>
        <taxon>Pseudomonadati</taxon>
        <taxon>Pseudomonadota</taxon>
        <taxon>Gammaproteobacteria</taxon>
        <taxon>Oceanospirillales</taxon>
        <taxon>Hahellaceae</taxon>
        <taxon>Hahella</taxon>
    </lineage>
</organism>
<evidence type="ECO:0000313" key="1">
    <source>
        <dbReference type="EMBL" id="ABC32721.1"/>
    </source>
</evidence>
<name>Q2S9F3_HAHCH</name>
<evidence type="ECO:0000313" key="2">
    <source>
        <dbReference type="Proteomes" id="UP000000238"/>
    </source>
</evidence>
<dbReference type="EMBL" id="CP000155">
    <property type="protein sequence ID" value="ABC32721.1"/>
    <property type="molecule type" value="Genomic_DNA"/>
</dbReference>
<gene>
    <name evidence="1" type="ordered locus">HCH_06072</name>
</gene>
<dbReference type="Proteomes" id="UP000000238">
    <property type="component" value="Chromosome"/>
</dbReference>
<keyword evidence="2" id="KW-1185">Reference proteome</keyword>
<reference evidence="1 2" key="1">
    <citation type="journal article" date="2005" name="Nucleic Acids Res.">
        <title>Genomic blueprint of Hahella chejuensis, a marine microbe producing an algicidal agent.</title>
        <authorList>
            <person name="Jeong H."/>
            <person name="Yim J.H."/>
            <person name="Lee C."/>
            <person name="Choi S.-H."/>
            <person name="Park Y.K."/>
            <person name="Yoon S.H."/>
            <person name="Hur C.-G."/>
            <person name="Kang H.-Y."/>
            <person name="Kim D."/>
            <person name="Lee H.H."/>
            <person name="Park K.H."/>
            <person name="Park S.-H."/>
            <person name="Park H.-S."/>
            <person name="Lee H.K."/>
            <person name="Oh T.K."/>
            <person name="Kim J.F."/>
        </authorList>
    </citation>
    <scope>NUCLEOTIDE SEQUENCE [LARGE SCALE GENOMIC DNA]</scope>
    <source>
        <strain evidence="1 2">KCTC 2396</strain>
    </source>
</reference>
<dbReference type="AlphaFoldDB" id="Q2S9F3"/>
<protein>
    <submittedName>
        <fullName evidence="1">Uncharacterized protein</fullName>
    </submittedName>
</protein>
<dbReference type="STRING" id="349521.HCH_06072"/>